<dbReference type="Proteomes" id="UP000594262">
    <property type="component" value="Unplaced"/>
</dbReference>
<accession>A0A7M5XH55</accession>
<dbReference type="EC" id="2.3.3.9" evidence="2"/>
<dbReference type="InterPro" id="IPR001465">
    <property type="entry name" value="Malate_synthase_TIM"/>
</dbReference>
<dbReference type="PANTHER" id="PTHR42902:SF1">
    <property type="entry name" value="MALATE SYNTHASE 1-RELATED"/>
    <property type="match status" value="1"/>
</dbReference>
<keyword evidence="12" id="KW-1185">Reference proteome</keyword>
<feature type="domain" description="Malate synthase C-terminal" evidence="10">
    <location>
        <begin position="439"/>
        <end position="551"/>
    </location>
</feature>
<dbReference type="PIRSF" id="PIRSF001363">
    <property type="entry name" value="Malate_synth"/>
    <property type="match status" value="1"/>
</dbReference>
<evidence type="ECO:0000256" key="6">
    <source>
        <dbReference type="ARBA" id="ARBA00047918"/>
    </source>
</evidence>
<dbReference type="GO" id="GO:0006099">
    <property type="term" value="P:tricarboxylic acid cycle"/>
    <property type="evidence" value="ECO:0007669"/>
    <property type="project" value="UniProtKB-KW"/>
</dbReference>
<dbReference type="Pfam" id="PF20656">
    <property type="entry name" value="MS_N"/>
    <property type="match status" value="1"/>
</dbReference>
<evidence type="ECO:0000256" key="7">
    <source>
        <dbReference type="PIRSR" id="PIRSR001363-1"/>
    </source>
</evidence>
<dbReference type="Pfam" id="PF01274">
    <property type="entry name" value="MS_TIM-barrel"/>
    <property type="match status" value="1"/>
</dbReference>
<feature type="active site" description="Proton acceptor" evidence="7">
    <location>
        <position position="191"/>
    </location>
</feature>
<evidence type="ECO:0000259" key="9">
    <source>
        <dbReference type="Pfam" id="PF20656"/>
    </source>
</evidence>
<dbReference type="InterPro" id="IPR048356">
    <property type="entry name" value="MS_N"/>
</dbReference>
<dbReference type="InterPro" id="IPR006252">
    <property type="entry name" value="Malate_synthA"/>
</dbReference>
<dbReference type="Gene3D" id="1.20.1220.12">
    <property type="entry name" value="Malate synthase, domain III"/>
    <property type="match status" value="1"/>
</dbReference>
<reference evidence="11" key="1">
    <citation type="submission" date="2021-01" db="UniProtKB">
        <authorList>
            <consortium name="EnsemblMetazoa"/>
        </authorList>
    </citation>
    <scope>IDENTIFICATION</scope>
</reference>
<dbReference type="SUPFAM" id="SSF51645">
    <property type="entry name" value="Malate synthase G"/>
    <property type="match status" value="1"/>
</dbReference>
<evidence type="ECO:0000256" key="3">
    <source>
        <dbReference type="ARBA" id="ARBA00022435"/>
    </source>
</evidence>
<dbReference type="RefSeq" id="XP_066929549.1">
    <property type="nucleotide sequence ID" value="XM_067073448.1"/>
</dbReference>
<dbReference type="InterPro" id="IPR011076">
    <property type="entry name" value="Malate_synth_sf"/>
</dbReference>
<sequence length="559" mass="63744">MIGLSSATRSLRLASQAALSQRYLFLLTRGFATKFSEGVEVVGDIKDGWDRILSPDAVQFLADIHRNFEAKRQSVLQTRIDRQKLVDQGEDLKFPARREDNTWQVAPIPSDLQCRHIEITGPVQRKMMINALNSTADVFMADFEDSNSPTWHNVIDGQVNCLDANTRTIEFKNPDGSIRKLKENPAQLFIRTRGWHLDEKHLVIDGKPISGAFMDFGLYFFHNTKPRMDRGSAPYFYLPKMEHRTEAALWNEVFEFAEDYIKIPQGTIRATVMIETLPGCFEMEEMLYELRNYACGMNAGRWDYIFSLIKVLKTRGDCIMPDRKQVTMKVPFMSGYAQRLVQICHRHGAHAMGGMSAFIPSRRDEEVNKVAMEQVSLDKEIEVAAGYDGTWVAHPDLCKLAKDIFVRGLDGKVNQIDRKFEDLNITEKQLVTFDVEGGKITERGVRTNVSIGLQYLNQWFKGNGAAALYNLMEDAATAEISRAQLWQWLHHSAKLDDGRTFTLELFKTILKEEVEKLGGIDNEAYKQAYDIVDKMVENETFEDFLTLPGYECLVGTIGK</sequence>
<dbReference type="FunFam" id="1.20.1220.12:FF:000001">
    <property type="entry name" value="Malate synthase"/>
    <property type="match status" value="1"/>
</dbReference>
<dbReference type="PANTHER" id="PTHR42902">
    <property type="entry name" value="MALATE SYNTHASE"/>
    <property type="match status" value="1"/>
</dbReference>
<evidence type="ECO:0000313" key="11">
    <source>
        <dbReference type="EnsemblMetazoa" id="CLYHEMP022956.1"/>
    </source>
</evidence>
<comment type="similarity">
    <text evidence="1">Belongs to the malate synthase family.</text>
</comment>
<evidence type="ECO:0000256" key="5">
    <source>
        <dbReference type="ARBA" id="ARBA00022679"/>
    </source>
</evidence>
<evidence type="ECO:0000259" key="8">
    <source>
        <dbReference type="Pfam" id="PF01274"/>
    </source>
</evidence>
<dbReference type="GeneID" id="136817111"/>
<dbReference type="EnsemblMetazoa" id="CLYHEMT022956.1">
    <property type="protein sequence ID" value="CLYHEMP022956.1"/>
    <property type="gene ID" value="CLYHEMG022956"/>
</dbReference>
<feature type="domain" description="Malate synthase N-terminal" evidence="9">
    <location>
        <begin position="37"/>
        <end position="94"/>
    </location>
</feature>
<dbReference type="GO" id="GO:0004474">
    <property type="term" value="F:malate synthase activity"/>
    <property type="evidence" value="ECO:0007669"/>
    <property type="project" value="UniProtKB-EC"/>
</dbReference>
<dbReference type="NCBIfam" id="TIGR01344">
    <property type="entry name" value="malate_syn_A"/>
    <property type="match status" value="1"/>
</dbReference>
<evidence type="ECO:0000256" key="4">
    <source>
        <dbReference type="ARBA" id="ARBA00022532"/>
    </source>
</evidence>
<dbReference type="CDD" id="cd00727">
    <property type="entry name" value="malate_synt_A"/>
    <property type="match status" value="1"/>
</dbReference>
<dbReference type="GO" id="GO:0005782">
    <property type="term" value="C:peroxisomal matrix"/>
    <property type="evidence" value="ECO:0007669"/>
    <property type="project" value="TreeGrafter"/>
</dbReference>
<keyword evidence="5" id="KW-0808">Transferase</keyword>
<proteinExistence type="inferred from homology"/>
<evidence type="ECO:0000256" key="2">
    <source>
        <dbReference type="ARBA" id="ARBA00012636"/>
    </source>
</evidence>
<dbReference type="Pfam" id="PF20659">
    <property type="entry name" value="MS_C"/>
    <property type="match status" value="1"/>
</dbReference>
<feature type="domain" description="Malate synthase TIM barrel" evidence="8">
    <location>
        <begin position="188"/>
        <end position="432"/>
    </location>
</feature>
<dbReference type="InterPro" id="IPR046363">
    <property type="entry name" value="MS_N_TIM-barrel_dom"/>
</dbReference>
<protein>
    <recommendedName>
        <fullName evidence="2">malate synthase</fullName>
        <ecNumber evidence="2">2.3.3.9</ecNumber>
    </recommendedName>
</protein>
<dbReference type="GO" id="GO:0006097">
    <property type="term" value="P:glyoxylate cycle"/>
    <property type="evidence" value="ECO:0007669"/>
    <property type="project" value="UniProtKB-KW"/>
</dbReference>
<name>A0A7M5XH55_9CNID</name>
<keyword evidence="3" id="KW-0329">Glyoxylate bypass</keyword>
<evidence type="ECO:0000313" key="12">
    <source>
        <dbReference type="Proteomes" id="UP000594262"/>
    </source>
</evidence>
<dbReference type="FunFam" id="3.20.20.360:FF:000001">
    <property type="entry name" value="Malate synthase"/>
    <property type="match status" value="1"/>
</dbReference>
<evidence type="ECO:0000256" key="1">
    <source>
        <dbReference type="ARBA" id="ARBA00006394"/>
    </source>
</evidence>
<dbReference type="Gene3D" id="3.20.20.360">
    <property type="entry name" value="Malate synthase, domain 3"/>
    <property type="match status" value="1"/>
</dbReference>
<keyword evidence="4" id="KW-0816">Tricarboxylic acid cycle</keyword>
<comment type="catalytic activity">
    <reaction evidence="6">
        <text>glyoxylate + acetyl-CoA + H2O = (S)-malate + CoA + H(+)</text>
        <dbReference type="Rhea" id="RHEA:18181"/>
        <dbReference type="ChEBI" id="CHEBI:15377"/>
        <dbReference type="ChEBI" id="CHEBI:15378"/>
        <dbReference type="ChEBI" id="CHEBI:15589"/>
        <dbReference type="ChEBI" id="CHEBI:36655"/>
        <dbReference type="ChEBI" id="CHEBI:57287"/>
        <dbReference type="ChEBI" id="CHEBI:57288"/>
        <dbReference type="EC" id="2.3.3.9"/>
    </reaction>
</comment>
<evidence type="ECO:0000259" key="10">
    <source>
        <dbReference type="Pfam" id="PF20659"/>
    </source>
</evidence>
<feature type="active site" description="Proton donor" evidence="7">
    <location>
        <position position="474"/>
    </location>
</feature>
<dbReference type="InterPro" id="IPR048355">
    <property type="entry name" value="MS_C"/>
</dbReference>
<dbReference type="OrthoDB" id="4078635at2759"/>
<dbReference type="InterPro" id="IPR044856">
    <property type="entry name" value="Malate_synth_C_sf"/>
</dbReference>
<dbReference type="AlphaFoldDB" id="A0A7M5XH55"/>
<organism evidence="11 12">
    <name type="scientific">Clytia hemisphaerica</name>
    <dbReference type="NCBI Taxonomy" id="252671"/>
    <lineage>
        <taxon>Eukaryota</taxon>
        <taxon>Metazoa</taxon>
        <taxon>Cnidaria</taxon>
        <taxon>Hydrozoa</taxon>
        <taxon>Hydroidolina</taxon>
        <taxon>Leptothecata</taxon>
        <taxon>Obeliida</taxon>
        <taxon>Clytiidae</taxon>
        <taxon>Clytia</taxon>
    </lineage>
</organism>